<dbReference type="PANTHER" id="PTHR32251">
    <property type="entry name" value="3-OXO-5-ALPHA-STEROID 4-DEHYDROGENASE"/>
    <property type="match status" value="1"/>
</dbReference>
<keyword evidence="3" id="KW-1185">Reference proteome</keyword>
<feature type="transmembrane region" description="Helical" evidence="1">
    <location>
        <begin position="128"/>
        <end position="154"/>
    </location>
</feature>
<reference evidence="2 3" key="1">
    <citation type="submission" date="2020-04" db="EMBL/GenBank/DDBJ databases">
        <authorList>
            <person name="Zheng R.K."/>
            <person name="Sun C.M."/>
        </authorList>
    </citation>
    <scope>NUCLEOTIDE SEQUENCE [LARGE SCALE GENOMIC DNA]</scope>
    <source>
        <strain evidence="3">zrk29</strain>
    </source>
</reference>
<dbReference type="PROSITE" id="PS50244">
    <property type="entry name" value="S5A_REDUCTASE"/>
    <property type="match status" value="1"/>
</dbReference>
<evidence type="ECO:0000313" key="3">
    <source>
        <dbReference type="Proteomes" id="UP000512167"/>
    </source>
</evidence>
<organism evidence="2 3">
    <name type="scientific">Hujiaoplasma nucleasis</name>
    <dbReference type="NCBI Taxonomy" id="2725268"/>
    <lineage>
        <taxon>Bacteria</taxon>
        <taxon>Bacillati</taxon>
        <taxon>Mycoplasmatota</taxon>
        <taxon>Mollicutes</taxon>
        <taxon>Candidatus Izemoplasmatales</taxon>
        <taxon>Hujiaoplasmataceae</taxon>
        <taxon>Hujiaoplasma</taxon>
    </lineage>
</organism>
<dbReference type="EMBL" id="CP051151">
    <property type="protein sequence ID" value="QLY40574.1"/>
    <property type="molecule type" value="Genomic_DNA"/>
</dbReference>
<evidence type="ECO:0000256" key="1">
    <source>
        <dbReference type="SAM" id="Phobius"/>
    </source>
</evidence>
<keyword evidence="1" id="KW-1133">Transmembrane helix</keyword>
<dbReference type="PANTHER" id="PTHR32251:SF17">
    <property type="entry name" value="STEROID 5-ALPHA REDUCTASE C-TERMINAL DOMAIN-CONTAINING PROTEIN"/>
    <property type="match status" value="1"/>
</dbReference>
<keyword evidence="1" id="KW-0472">Membrane</keyword>
<feature type="transmembrane region" description="Helical" evidence="1">
    <location>
        <begin position="166"/>
        <end position="186"/>
    </location>
</feature>
<gene>
    <name evidence="2" type="ORF">HF295_06820</name>
</gene>
<proteinExistence type="predicted"/>
<feature type="transmembrane region" description="Helical" evidence="1">
    <location>
        <begin position="215"/>
        <end position="234"/>
    </location>
</feature>
<dbReference type="Pfam" id="PF06966">
    <property type="entry name" value="DUF1295"/>
    <property type="match status" value="1"/>
</dbReference>
<evidence type="ECO:0000313" key="2">
    <source>
        <dbReference type="EMBL" id="QLY40574.1"/>
    </source>
</evidence>
<feature type="transmembrane region" description="Helical" evidence="1">
    <location>
        <begin position="240"/>
        <end position="260"/>
    </location>
</feature>
<feature type="transmembrane region" description="Helical" evidence="1">
    <location>
        <begin position="57"/>
        <end position="77"/>
    </location>
</feature>
<feature type="transmembrane region" description="Helical" evidence="1">
    <location>
        <begin position="32"/>
        <end position="50"/>
    </location>
</feature>
<dbReference type="KEGG" id="tbk:HF295_06820"/>
<dbReference type="Proteomes" id="UP000512167">
    <property type="component" value="Chromosome"/>
</dbReference>
<dbReference type="AlphaFoldDB" id="A0A7L6N7R2"/>
<protein>
    <submittedName>
        <fullName evidence="2">DUF1295 domain-containing protein</fullName>
    </submittedName>
</protein>
<dbReference type="GO" id="GO:0016020">
    <property type="term" value="C:membrane"/>
    <property type="evidence" value="ECO:0007669"/>
    <property type="project" value="TreeGrafter"/>
</dbReference>
<dbReference type="Gene3D" id="1.20.120.1630">
    <property type="match status" value="1"/>
</dbReference>
<dbReference type="RefSeq" id="WP_312031418.1">
    <property type="nucleotide sequence ID" value="NZ_CP051151.1"/>
</dbReference>
<name>A0A7L6N7R2_9MOLU</name>
<dbReference type="InterPro" id="IPR010721">
    <property type="entry name" value="UstE-like"/>
</dbReference>
<feature type="transmembrane region" description="Helical" evidence="1">
    <location>
        <begin position="83"/>
        <end position="101"/>
    </location>
</feature>
<accession>A0A7L6N7R2</accession>
<feature type="transmembrane region" description="Helical" evidence="1">
    <location>
        <begin position="7"/>
        <end position="26"/>
    </location>
</feature>
<keyword evidence="1" id="KW-0812">Transmembrane</keyword>
<sequence length="291" mass="33520">MNIKRIIIYLLLFAITLAISTIGFQYFNDEGLFIPFLVVLAYFTIFYIVAQVIKDNSIVDWGWGAGFVIGAMTTLLMTENPTILSFVIVGFIAVWGIRLSYRIIRRNWGKPEDFRYAQWRKEWGDKAVIIAFFRVFMVQGIINFIVGSAAYTVIKFNQFSFDDGLQWLTLIGLLIAFIGLFFEVVGDEQLRRHIQKGTKKLMKSGLWSITRHPNYFGEIMIWTGLYLTGVTLFISSEASLLYYGLLIISPLLMSTVLIKISTPLLEKHMSKYDGWDQYTKETPMIFPCLIK</sequence>